<evidence type="ECO:0000313" key="8">
    <source>
        <dbReference type="EMBL" id="UJO21032.1"/>
    </source>
</evidence>
<accession>A0A9Q8PEN9</accession>
<feature type="domain" description="Aflatoxin regulatory protein" evidence="7">
    <location>
        <begin position="156"/>
        <end position="224"/>
    </location>
</feature>
<feature type="compositionally biased region" description="Low complexity" evidence="6">
    <location>
        <begin position="91"/>
        <end position="108"/>
    </location>
</feature>
<keyword evidence="9" id="KW-1185">Reference proteome</keyword>
<dbReference type="Pfam" id="PF08493">
    <property type="entry name" value="AflR"/>
    <property type="match status" value="1"/>
</dbReference>
<dbReference type="GO" id="GO:0006355">
    <property type="term" value="P:regulation of DNA-templated transcription"/>
    <property type="evidence" value="ECO:0007669"/>
    <property type="project" value="InterPro"/>
</dbReference>
<feature type="compositionally biased region" description="Low complexity" evidence="6">
    <location>
        <begin position="15"/>
        <end position="25"/>
    </location>
</feature>
<feature type="region of interest" description="Disordered" evidence="6">
    <location>
        <begin position="1"/>
        <end position="39"/>
    </location>
</feature>
<dbReference type="GO" id="GO:0005634">
    <property type="term" value="C:nucleus"/>
    <property type="evidence" value="ECO:0007669"/>
    <property type="project" value="InterPro"/>
</dbReference>
<dbReference type="GO" id="GO:0046872">
    <property type="term" value="F:metal ion binding"/>
    <property type="evidence" value="ECO:0007669"/>
    <property type="project" value="UniProtKB-KW"/>
</dbReference>
<evidence type="ECO:0000256" key="1">
    <source>
        <dbReference type="ARBA" id="ARBA00022723"/>
    </source>
</evidence>
<dbReference type="GeneID" id="71991284"/>
<evidence type="ECO:0000256" key="3">
    <source>
        <dbReference type="ARBA" id="ARBA00023125"/>
    </source>
</evidence>
<name>A0A9Q8PEN9_PASFU</name>
<evidence type="ECO:0000256" key="4">
    <source>
        <dbReference type="ARBA" id="ARBA00023163"/>
    </source>
</evidence>
<keyword evidence="4" id="KW-0804">Transcription</keyword>
<proteinExistence type="predicted"/>
<dbReference type="GO" id="GO:0045122">
    <property type="term" value="P:aflatoxin biosynthetic process"/>
    <property type="evidence" value="ECO:0007669"/>
    <property type="project" value="InterPro"/>
</dbReference>
<feature type="region of interest" description="Disordered" evidence="6">
    <location>
        <begin position="91"/>
        <end position="117"/>
    </location>
</feature>
<evidence type="ECO:0000256" key="5">
    <source>
        <dbReference type="ARBA" id="ARBA00023242"/>
    </source>
</evidence>
<dbReference type="RefSeq" id="XP_047765398.1">
    <property type="nucleotide sequence ID" value="XM_047910554.1"/>
</dbReference>
<dbReference type="KEGG" id="ffu:CLAFUR5_11406"/>
<evidence type="ECO:0000256" key="2">
    <source>
        <dbReference type="ARBA" id="ARBA00023015"/>
    </source>
</evidence>
<keyword evidence="2" id="KW-0805">Transcription regulation</keyword>
<organism evidence="8 9">
    <name type="scientific">Passalora fulva</name>
    <name type="common">Tomato leaf mold</name>
    <name type="synonym">Cladosporium fulvum</name>
    <dbReference type="NCBI Taxonomy" id="5499"/>
    <lineage>
        <taxon>Eukaryota</taxon>
        <taxon>Fungi</taxon>
        <taxon>Dikarya</taxon>
        <taxon>Ascomycota</taxon>
        <taxon>Pezizomycotina</taxon>
        <taxon>Dothideomycetes</taxon>
        <taxon>Dothideomycetidae</taxon>
        <taxon>Mycosphaerellales</taxon>
        <taxon>Mycosphaerellaceae</taxon>
        <taxon>Fulvia</taxon>
    </lineage>
</organism>
<keyword evidence="5" id="KW-0539">Nucleus</keyword>
<dbReference type="AlphaFoldDB" id="A0A9Q8PEN9"/>
<protein>
    <recommendedName>
        <fullName evidence="7">Aflatoxin regulatory protein domain-containing protein</fullName>
    </recommendedName>
</protein>
<dbReference type="EMBL" id="CP090170">
    <property type="protein sequence ID" value="UJO21032.1"/>
    <property type="molecule type" value="Genomic_DNA"/>
</dbReference>
<dbReference type="Proteomes" id="UP000756132">
    <property type="component" value="Chromosome 8"/>
</dbReference>
<dbReference type="GO" id="GO:0003677">
    <property type="term" value="F:DNA binding"/>
    <property type="evidence" value="ECO:0007669"/>
    <property type="project" value="UniProtKB-KW"/>
</dbReference>
<sequence>MLKHSPSEEPDYGYTSPTSSEESPPAAMENSMSPDDYGWPDASLAGNGFPGTLGSPMSVDAASLLDFGAAHIQYNIPFLYGNLEHPAAQMQLQSDIQQSQPQPQRSQSYTLPSPPLDPLAHLPLPQLSSPMCRHRGRNCMVTMFRLAVETQGQVPTSGASRDEHSRIVETLLSRTGDTISTLSGVLDCPCSSEPTVTSAVCTMISKTVGWYSIILDMESAAPEGHMGQDMARARTALTGLRGNLDMLLARLPHDSK</sequence>
<evidence type="ECO:0000259" key="7">
    <source>
        <dbReference type="Pfam" id="PF08493"/>
    </source>
</evidence>
<reference evidence="8" key="2">
    <citation type="journal article" date="2022" name="Microb. Genom.">
        <title>A chromosome-scale genome assembly of the tomato pathogen Cladosporium fulvum reveals a compartmentalized genome architecture and the presence of a dispensable chromosome.</title>
        <authorList>
            <person name="Zaccaron A.Z."/>
            <person name="Chen L.H."/>
            <person name="Samaras A."/>
            <person name="Stergiopoulos I."/>
        </authorList>
    </citation>
    <scope>NUCLEOTIDE SEQUENCE</scope>
    <source>
        <strain evidence="8">Race5_Kim</strain>
    </source>
</reference>
<keyword evidence="3" id="KW-0238">DNA-binding</keyword>
<gene>
    <name evidence="8" type="ORF">CLAFUR5_11406</name>
</gene>
<evidence type="ECO:0000256" key="6">
    <source>
        <dbReference type="SAM" id="MobiDB-lite"/>
    </source>
</evidence>
<reference evidence="8" key="1">
    <citation type="submission" date="2021-12" db="EMBL/GenBank/DDBJ databases">
        <authorList>
            <person name="Zaccaron A."/>
            <person name="Stergiopoulos I."/>
        </authorList>
    </citation>
    <scope>NUCLEOTIDE SEQUENCE</scope>
    <source>
        <strain evidence="8">Race5_Kim</strain>
    </source>
</reference>
<dbReference type="InterPro" id="IPR013700">
    <property type="entry name" value="AflR"/>
</dbReference>
<evidence type="ECO:0000313" key="9">
    <source>
        <dbReference type="Proteomes" id="UP000756132"/>
    </source>
</evidence>
<keyword evidence="1" id="KW-0479">Metal-binding</keyword>